<dbReference type="Gene3D" id="3.90.1300.10">
    <property type="entry name" value="Amidase signature (AS) domain"/>
    <property type="match status" value="1"/>
</dbReference>
<proteinExistence type="inferred from homology"/>
<dbReference type="InterPro" id="IPR000120">
    <property type="entry name" value="Amidase"/>
</dbReference>
<feature type="compositionally biased region" description="Low complexity" evidence="2">
    <location>
        <begin position="250"/>
        <end position="262"/>
    </location>
</feature>
<feature type="domain" description="Amidase" evidence="3">
    <location>
        <begin position="108"/>
        <end position="468"/>
    </location>
</feature>
<keyword evidence="4" id="KW-0808">Transferase</keyword>
<name>A0A4R6J495_9ACTN</name>
<comment type="caution">
    <text evidence="4">The sequence shown here is derived from an EMBL/GenBank/DDBJ whole genome shotgun (WGS) entry which is preliminary data.</text>
</comment>
<dbReference type="InterPro" id="IPR036928">
    <property type="entry name" value="AS_sf"/>
</dbReference>
<dbReference type="InterPro" id="IPR023631">
    <property type="entry name" value="Amidase_dom"/>
</dbReference>
<gene>
    <name evidence="4" type="ORF">EV643_14031</name>
</gene>
<feature type="region of interest" description="Disordered" evidence="2">
    <location>
        <begin position="219"/>
        <end position="272"/>
    </location>
</feature>
<comment type="similarity">
    <text evidence="1">Belongs to the amidase family.</text>
</comment>
<dbReference type="AlphaFoldDB" id="A0A4R6J495"/>
<accession>A0A4R6J495</accession>
<sequence length="556" mass="59526">MSAGELNRQRTTKQPTTNRPTTEEQADGPMDTRVDRRSFLYRASALAAATTVGTLALPSVGYAAQPITTTAPTIDTPVRPEALADPTELTIAEAATLIRTGKLKPDQLVEAYLERISAYDATYQAFNLVLTDQALARARELGRRKPTGPLYGIPLAIKDNYYTRGIPTTANSYLFQKFEPPFDATAVRRLTAAGAIVLGKTQMGPLATTRATTPDGRITTVNAWTPADPSTDPGGSSSGSATAVASRMATSSTGTQTGGSITAPSNAQNLTGLKPTMGRVSLYGIVPLSYTRDHPGPLARDAMDAAIMLTAMAGEDPNDPRTQGLPPVPDLVTAASPAYRERRVKARWRTRIGVIPGYTAGTTETAAARRTALNVLDDIEDLQVVDVSLPDEWDVLTNTAFNNVRLPERSEPFLPMLRTDLRGFGVSVTGWLQGALLGANEFLIGQRAKVLLLQRVLDDLFEQCDVVVQTSPTPFDAIGLPELALPIGFTSSGVPIGTILGGKPFGEDRLLAVAAAYQAVTDWHHRRPADPVTALRAARAEDRGRLTAEEIPDLMQ</sequence>
<organism evidence="4 5">
    <name type="scientific">Kribbella caucasensis</name>
    <dbReference type="NCBI Taxonomy" id="2512215"/>
    <lineage>
        <taxon>Bacteria</taxon>
        <taxon>Bacillati</taxon>
        <taxon>Actinomycetota</taxon>
        <taxon>Actinomycetes</taxon>
        <taxon>Propionibacteriales</taxon>
        <taxon>Kribbellaceae</taxon>
        <taxon>Kribbella</taxon>
    </lineage>
</organism>
<dbReference type="GO" id="GO:0016740">
    <property type="term" value="F:transferase activity"/>
    <property type="evidence" value="ECO:0007669"/>
    <property type="project" value="UniProtKB-KW"/>
</dbReference>
<evidence type="ECO:0000256" key="2">
    <source>
        <dbReference type="SAM" id="MobiDB-lite"/>
    </source>
</evidence>
<keyword evidence="5" id="KW-1185">Reference proteome</keyword>
<dbReference type="Proteomes" id="UP000295388">
    <property type="component" value="Unassembled WGS sequence"/>
</dbReference>
<dbReference type="OrthoDB" id="9811471at2"/>
<protein>
    <submittedName>
        <fullName evidence="4">Aspartyl-tRNA(Asn)/glutamyl-tRNA(Gln) amidotransferase subunit A</fullName>
    </submittedName>
</protein>
<feature type="compositionally biased region" description="Low complexity" evidence="2">
    <location>
        <begin position="226"/>
        <end position="243"/>
    </location>
</feature>
<dbReference type="SUPFAM" id="SSF75304">
    <property type="entry name" value="Amidase signature (AS) enzymes"/>
    <property type="match status" value="1"/>
</dbReference>
<dbReference type="PANTHER" id="PTHR11895:SF7">
    <property type="entry name" value="GLUTAMYL-TRNA(GLN) AMIDOTRANSFERASE SUBUNIT A, MITOCHONDRIAL"/>
    <property type="match status" value="1"/>
</dbReference>
<evidence type="ECO:0000313" key="4">
    <source>
        <dbReference type="EMBL" id="TDO30200.1"/>
    </source>
</evidence>
<evidence type="ECO:0000259" key="3">
    <source>
        <dbReference type="Pfam" id="PF01425"/>
    </source>
</evidence>
<dbReference type="RefSeq" id="WP_133805739.1">
    <property type="nucleotide sequence ID" value="NZ_SNWQ01000040.1"/>
</dbReference>
<feature type="region of interest" description="Disordered" evidence="2">
    <location>
        <begin position="1"/>
        <end position="33"/>
    </location>
</feature>
<evidence type="ECO:0000313" key="5">
    <source>
        <dbReference type="Proteomes" id="UP000295388"/>
    </source>
</evidence>
<dbReference type="InterPro" id="IPR006311">
    <property type="entry name" value="TAT_signal"/>
</dbReference>
<dbReference type="EMBL" id="SNWQ01000040">
    <property type="protein sequence ID" value="TDO30200.1"/>
    <property type="molecule type" value="Genomic_DNA"/>
</dbReference>
<reference evidence="4 5" key="1">
    <citation type="submission" date="2019-03" db="EMBL/GenBank/DDBJ databases">
        <title>Genomic Encyclopedia of Type Strains, Phase III (KMG-III): the genomes of soil and plant-associated and newly described type strains.</title>
        <authorList>
            <person name="Whitman W."/>
        </authorList>
    </citation>
    <scope>NUCLEOTIDE SEQUENCE [LARGE SCALE GENOMIC DNA]</scope>
    <source>
        <strain evidence="4 5">VKM Ac-2527</strain>
    </source>
</reference>
<dbReference type="PROSITE" id="PS51318">
    <property type="entry name" value="TAT"/>
    <property type="match status" value="1"/>
</dbReference>
<dbReference type="PANTHER" id="PTHR11895">
    <property type="entry name" value="TRANSAMIDASE"/>
    <property type="match status" value="1"/>
</dbReference>
<evidence type="ECO:0000256" key="1">
    <source>
        <dbReference type="ARBA" id="ARBA00009199"/>
    </source>
</evidence>
<dbReference type="Pfam" id="PF01425">
    <property type="entry name" value="Amidase"/>
    <property type="match status" value="1"/>
</dbReference>